<dbReference type="Gene3D" id="3.40.50.10190">
    <property type="entry name" value="BRCT domain"/>
    <property type="match status" value="1"/>
</dbReference>
<dbReference type="GO" id="GO:0006893">
    <property type="term" value="P:Golgi to plasma membrane transport"/>
    <property type="evidence" value="ECO:0007669"/>
    <property type="project" value="TreeGrafter"/>
</dbReference>
<dbReference type="GO" id="GO:0005802">
    <property type="term" value="C:trans-Golgi network"/>
    <property type="evidence" value="ECO:0007669"/>
    <property type="project" value="TreeGrafter"/>
</dbReference>
<dbReference type="SUPFAM" id="SSF52113">
    <property type="entry name" value="BRCT domain"/>
    <property type="match status" value="1"/>
</dbReference>
<dbReference type="Pfam" id="PF16893">
    <property type="entry name" value="fn3_2"/>
    <property type="match status" value="1"/>
</dbReference>
<keyword evidence="5" id="KW-1185">Reference proteome</keyword>
<dbReference type="Pfam" id="PF00533">
    <property type="entry name" value="BRCT"/>
    <property type="match status" value="1"/>
</dbReference>
<gene>
    <name evidence="4" type="ORF">NLI96_g6665</name>
</gene>
<dbReference type="PANTHER" id="PTHR47351:SF1">
    <property type="entry name" value="CHITIN BIOSYNTHESIS PROTEIN CHS5"/>
    <property type="match status" value="1"/>
</dbReference>
<feature type="compositionally biased region" description="Polar residues" evidence="1">
    <location>
        <begin position="282"/>
        <end position="295"/>
    </location>
</feature>
<dbReference type="InterPro" id="IPR052827">
    <property type="entry name" value="CHS_Export/Cell_Fusion_Reg"/>
</dbReference>
<dbReference type="InterPro" id="IPR036420">
    <property type="entry name" value="BRCT_dom_sf"/>
</dbReference>
<feature type="compositionally biased region" description="Basic and acidic residues" evidence="1">
    <location>
        <begin position="380"/>
        <end position="391"/>
    </location>
</feature>
<feature type="compositionally biased region" description="Acidic residues" evidence="1">
    <location>
        <begin position="392"/>
        <end position="405"/>
    </location>
</feature>
<feature type="compositionally biased region" description="Acidic residues" evidence="1">
    <location>
        <begin position="509"/>
        <end position="519"/>
    </location>
</feature>
<dbReference type="InterPro" id="IPR036116">
    <property type="entry name" value="FN3_sf"/>
</dbReference>
<name>A0AAD5V5C3_9APHY</name>
<evidence type="ECO:0000259" key="3">
    <source>
        <dbReference type="PROSITE" id="PS50853"/>
    </source>
</evidence>
<dbReference type="EMBL" id="JANAWD010000251">
    <property type="protein sequence ID" value="KAJ3482896.1"/>
    <property type="molecule type" value="Genomic_DNA"/>
</dbReference>
<dbReference type="InterPro" id="IPR003961">
    <property type="entry name" value="FN3_dom"/>
</dbReference>
<dbReference type="Pfam" id="PF16892">
    <property type="entry name" value="CHS5_N"/>
    <property type="match status" value="1"/>
</dbReference>
<dbReference type="PROSITE" id="PS50853">
    <property type="entry name" value="FN3"/>
    <property type="match status" value="1"/>
</dbReference>
<comment type="caution">
    <text evidence="4">The sequence shown here is derived from an EMBL/GenBank/DDBJ whole genome shotgun (WGS) entry which is preliminary data.</text>
</comment>
<evidence type="ECO:0000259" key="2">
    <source>
        <dbReference type="PROSITE" id="PS50172"/>
    </source>
</evidence>
<protein>
    <recommendedName>
        <fullName evidence="6">Chitin biosynthesis protein</fullName>
    </recommendedName>
</protein>
<dbReference type="CDD" id="cd00063">
    <property type="entry name" value="FN3"/>
    <property type="match status" value="1"/>
</dbReference>
<dbReference type="InterPro" id="IPR001357">
    <property type="entry name" value="BRCT_dom"/>
</dbReference>
<dbReference type="SMART" id="SM00060">
    <property type="entry name" value="FN3"/>
    <property type="match status" value="1"/>
</dbReference>
<sequence length="519" mass="55898">MAKSPDSFMFTVGKLDAGMAILLGERAHLIEFPSLLLPPGATTGSVVNISVQQNHAEEKRRESEFWALQNDILGMYGVKSPEPPKLQVRNVTQTSVTLEWPRLELATAKLRSLDIYRNRSRLAAIPSPLTNTSTKLSGLQLNTEYTFQLVLRTTAGTFASNLLRVRTHTMADTSGISVCFGNVQDSVLFENAKMALREMGAKWSDKIQIDTTHFVCTTPAATPGGAQATGSISSAPGVEYQKALQLSIPVVQPTWILACHTEKKMVAIHPFYLGASPSTPINSAPFQRPQSMSQANLPSPSNRGSGSPNLQKQANRQSMPPPQRVTSTSPPIRDNRHSTPPSSQRAPPGPGGQHSFEPTPEEASDDGSDIGDEQPPSRGGDTRHAPGKRDEHEEDDEISDTDSNEDVTKQGRTRKGTMSKNFKFPPDASDNPPPPVPSIPAQHQQAPTPPKPQSKPSGHASTETEDVSLSAVPDHRGGVLTPSSVEVPPPPPVEKERTPGVADGIGFDELGETEEISLN</sequence>
<dbReference type="Proteomes" id="UP001212997">
    <property type="component" value="Unassembled WGS sequence"/>
</dbReference>
<dbReference type="Gene3D" id="6.20.120.50">
    <property type="match status" value="1"/>
</dbReference>
<dbReference type="InterPro" id="IPR013783">
    <property type="entry name" value="Ig-like_fold"/>
</dbReference>
<dbReference type="CDD" id="cd13945">
    <property type="entry name" value="Chs5_N"/>
    <property type="match status" value="1"/>
</dbReference>
<organism evidence="4 5">
    <name type="scientific">Meripilus lineatus</name>
    <dbReference type="NCBI Taxonomy" id="2056292"/>
    <lineage>
        <taxon>Eukaryota</taxon>
        <taxon>Fungi</taxon>
        <taxon>Dikarya</taxon>
        <taxon>Basidiomycota</taxon>
        <taxon>Agaricomycotina</taxon>
        <taxon>Agaricomycetes</taxon>
        <taxon>Polyporales</taxon>
        <taxon>Meripilaceae</taxon>
        <taxon>Meripilus</taxon>
    </lineage>
</organism>
<reference evidence="4" key="1">
    <citation type="submission" date="2022-07" db="EMBL/GenBank/DDBJ databases">
        <title>Genome Sequence of Physisporinus lineatus.</title>
        <authorList>
            <person name="Buettner E."/>
        </authorList>
    </citation>
    <scope>NUCLEOTIDE SEQUENCE</scope>
    <source>
        <strain evidence="4">VT162</strain>
    </source>
</reference>
<accession>A0AAD5V5C3</accession>
<dbReference type="GO" id="GO:0046983">
    <property type="term" value="F:protein dimerization activity"/>
    <property type="evidence" value="ECO:0007669"/>
    <property type="project" value="InterPro"/>
</dbReference>
<dbReference type="GO" id="GO:0034044">
    <property type="term" value="C:exomer complex"/>
    <property type="evidence" value="ECO:0007669"/>
    <property type="project" value="TreeGrafter"/>
</dbReference>
<evidence type="ECO:0000313" key="5">
    <source>
        <dbReference type="Proteomes" id="UP001212997"/>
    </source>
</evidence>
<dbReference type="InterPro" id="IPR031669">
    <property type="entry name" value="Fn3_2"/>
</dbReference>
<feature type="domain" description="Fibronectin type-III" evidence="3">
    <location>
        <begin position="80"/>
        <end position="173"/>
    </location>
</feature>
<evidence type="ECO:0000256" key="1">
    <source>
        <dbReference type="SAM" id="MobiDB-lite"/>
    </source>
</evidence>
<feature type="compositionally biased region" description="Low complexity" evidence="1">
    <location>
        <begin position="296"/>
        <end position="310"/>
    </location>
</feature>
<feature type="compositionally biased region" description="Polar residues" evidence="1">
    <location>
        <begin position="311"/>
        <end position="330"/>
    </location>
</feature>
<dbReference type="InterPro" id="IPR031673">
    <property type="entry name" value="Chs5_N"/>
</dbReference>
<dbReference type="GO" id="GO:0000747">
    <property type="term" value="P:conjugation with cellular fusion"/>
    <property type="evidence" value="ECO:0007669"/>
    <property type="project" value="TreeGrafter"/>
</dbReference>
<evidence type="ECO:0008006" key="6">
    <source>
        <dbReference type="Google" id="ProtNLM"/>
    </source>
</evidence>
<dbReference type="PROSITE" id="PS50172">
    <property type="entry name" value="BRCT"/>
    <property type="match status" value="1"/>
</dbReference>
<feature type="region of interest" description="Disordered" evidence="1">
    <location>
        <begin position="282"/>
        <end position="519"/>
    </location>
</feature>
<dbReference type="PANTHER" id="PTHR47351">
    <property type="entry name" value="CHITIN BIOSYNTHESIS PROTEIN CHS5"/>
    <property type="match status" value="1"/>
</dbReference>
<dbReference type="SUPFAM" id="SSF49265">
    <property type="entry name" value="Fibronectin type III"/>
    <property type="match status" value="1"/>
</dbReference>
<evidence type="ECO:0000313" key="4">
    <source>
        <dbReference type="EMBL" id="KAJ3482896.1"/>
    </source>
</evidence>
<feature type="compositionally biased region" description="Acidic residues" evidence="1">
    <location>
        <begin position="359"/>
        <end position="372"/>
    </location>
</feature>
<feature type="domain" description="BRCT" evidence="2">
    <location>
        <begin position="174"/>
        <end position="273"/>
    </location>
</feature>
<dbReference type="AlphaFoldDB" id="A0AAD5V5C3"/>
<dbReference type="Gene3D" id="2.60.40.10">
    <property type="entry name" value="Immunoglobulins"/>
    <property type="match status" value="1"/>
</dbReference>
<proteinExistence type="predicted"/>